<reference evidence="8 9" key="1">
    <citation type="journal article" date="2016" name="Int. J. Syst. Evol. Microbiol.">
        <title>Peptococcus simiae sp. nov., isolated from rhesus macaque faeces and emended description of the genus Peptococcus.</title>
        <authorList>
            <person name="Shkoporov A.N."/>
            <person name="Efimov B.A."/>
            <person name="Kondova I."/>
            <person name="Ouwerling B."/>
            <person name="Chaplin A.V."/>
            <person name="Shcherbakova V.A."/>
            <person name="Langermans J.A.M."/>
        </authorList>
    </citation>
    <scope>NUCLEOTIDE SEQUENCE [LARGE SCALE GENOMIC DNA]</scope>
    <source>
        <strain evidence="8 9">M108</strain>
    </source>
</reference>
<dbReference type="Pfam" id="PF03787">
    <property type="entry name" value="RAMPs"/>
    <property type="match status" value="1"/>
</dbReference>
<evidence type="ECO:0000313" key="9">
    <source>
        <dbReference type="Proteomes" id="UP001631949"/>
    </source>
</evidence>
<evidence type="ECO:0000256" key="5">
    <source>
        <dbReference type="ARBA" id="ARBA00023118"/>
    </source>
</evidence>
<dbReference type="InterPro" id="IPR005537">
    <property type="entry name" value="RAMP_III_fam"/>
</dbReference>
<evidence type="ECO:0000256" key="2">
    <source>
        <dbReference type="ARBA" id="ARBA00006680"/>
    </source>
</evidence>
<dbReference type="Proteomes" id="UP001631949">
    <property type="component" value="Unassembled WGS sequence"/>
</dbReference>
<gene>
    <name evidence="8" type="primary">csm5</name>
    <name evidence="8" type="ORF">ACKQTC_00655</name>
</gene>
<organism evidence="8 9">
    <name type="scientific">Peptococcus simiae</name>
    <dbReference type="NCBI Taxonomy" id="1643805"/>
    <lineage>
        <taxon>Bacteria</taxon>
        <taxon>Bacillati</taxon>
        <taxon>Bacillota</taxon>
        <taxon>Clostridia</taxon>
        <taxon>Eubacteriales</taxon>
        <taxon>Peptococcaceae</taxon>
        <taxon>Peptococcus</taxon>
    </lineage>
</organism>
<dbReference type="PANTHER" id="PTHR38007">
    <property type="entry name" value="CRISPR SYSTEM CMS PROTEIN CSM5"/>
    <property type="match status" value="1"/>
</dbReference>
<dbReference type="RefSeq" id="WP_408976516.1">
    <property type="nucleotide sequence ID" value="NZ_JBJUVG010000001.1"/>
</dbReference>
<protein>
    <recommendedName>
        <fullName evidence="3">CRISPR system Cms protein Csm5</fullName>
    </recommendedName>
    <alternativeName>
        <fullName evidence="6">CRISPR type III A-associated protein Csm5</fullName>
    </alternativeName>
</protein>
<comment type="caution">
    <text evidence="8">The sequence shown here is derived from an EMBL/GenBank/DDBJ whole genome shotgun (WGS) entry which is preliminary data.</text>
</comment>
<feature type="domain" description="CRISPR type III-associated protein" evidence="7">
    <location>
        <begin position="102"/>
        <end position="303"/>
    </location>
</feature>
<proteinExistence type="inferred from homology"/>
<evidence type="ECO:0000256" key="1">
    <source>
        <dbReference type="ARBA" id="ARBA00003088"/>
    </source>
</evidence>
<accession>A0ABW9GVX8</accession>
<dbReference type="PANTHER" id="PTHR38007:SF1">
    <property type="entry name" value="CRISPR SYSTEM CMS PROTEIN CSM5"/>
    <property type="match status" value="1"/>
</dbReference>
<keyword evidence="5" id="KW-0051">Antiviral defense</keyword>
<comment type="function">
    <text evidence="1">This subunit might be involved in maturation of a crRNA intermediate to its mature form.</text>
</comment>
<evidence type="ECO:0000256" key="4">
    <source>
        <dbReference type="ARBA" id="ARBA00022884"/>
    </source>
</evidence>
<evidence type="ECO:0000259" key="7">
    <source>
        <dbReference type="Pfam" id="PF03787"/>
    </source>
</evidence>
<name>A0ABW9GVX8_9FIRM</name>
<comment type="similarity">
    <text evidence="2">Belongs to the CRISPR-associated Csm5 family.</text>
</comment>
<dbReference type="NCBIfam" id="TIGR01899">
    <property type="entry name" value="cas_TM1807_csm5"/>
    <property type="match status" value="1"/>
</dbReference>
<evidence type="ECO:0000313" key="8">
    <source>
        <dbReference type="EMBL" id="MFM9412887.1"/>
    </source>
</evidence>
<keyword evidence="9" id="KW-1185">Reference proteome</keyword>
<evidence type="ECO:0000256" key="6">
    <source>
        <dbReference type="ARBA" id="ARBA00031720"/>
    </source>
</evidence>
<dbReference type="InterPro" id="IPR010173">
    <property type="entry name" value="CRISPR-assoc_Csm5"/>
</dbReference>
<keyword evidence="4" id="KW-0694">RNA-binding</keyword>
<dbReference type="EMBL" id="JBJUVG010000001">
    <property type="protein sequence ID" value="MFM9412887.1"/>
    <property type="molecule type" value="Genomic_DNA"/>
</dbReference>
<sequence>MERMKRLGFLEVHELFLETGGPLYIAGDRPLDRRHWLRRPDGLALVDETLLGRRLLATGLLEAWQGHLAAGGSAEAFLADHPALGPAADLTKRVLPVDGDAAVRRVHPFLRNPAGRPYVPGTTLKGALRQVLLVYFLNEMPEVDKEGWRNRLRQAHTDGDRSAFSAGMQALQVDILHKLHLHTAERASSLNDLMRAFSVSDSDPLGAGDTVAVRRRLVHREGVLDDPDTYEVLPPGTRIRFTLRIDIPLMNRGGLMLTVLNEALQLAQLMQERVFWEKIPTPDRAPVDLRDLYLYLGGGAGFVNKSLVYALFDDKEARDLTNALLAAEPTYDPALGRAVAPYMRPTILAEGLSYDWGKCRITIHY</sequence>
<evidence type="ECO:0000256" key="3">
    <source>
        <dbReference type="ARBA" id="ARBA00016113"/>
    </source>
</evidence>